<dbReference type="Proteomes" id="UP001158598">
    <property type="component" value="Chromosome"/>
</dbReference>
<protein>
    <recommendedName>
        <fullName evidence="4">Cytochrome c7-like domain-containing protein</fullName>
    </recommendedName>
</protein>
<keyword evidence="1" id="KW-0732">Signal</keyword>
<dbReference type="Gene3D" id="3.90.10.10">
    <property type="entry name" value="Cytochrome C3"/>
    <property type="match status" value="1"/>
</dbReference>
<dbReference type="EMBL" id="OX458332">
    <property type="protein sequence ID" value="CAI8766729.1"/>
    <property type="molecule type" value="Genomic_DNA"/>
</dbReference>
<feature type="signal peptide" evidence="1">
    <location>
        <begin position="1"/>
        <end position="21"/>
    </location>
</feature>
<evidence type="ECO:0000313" key="3">
    <source>
        <dbReference type="Proteomes" id="UP001158598"/>
    </source>
</evidence>
<evidence type="ECO:0000256" key="1">
    <source>
        <dbReference type="SAM" id="SignalP"/>
    </source>
</evidence>
<sequence length="204" mass="23485">MMARLILVLLWAVVLAPMVGAGDLPDAVKDPKWWEKREQRTDIRYPHNAHMEVMDEEGDSCMLCHSFAPNAMTDESKLKPLTTIANEPLKAVCHDCHVTEQRGPWRCNLCHDDKTKIWPEDHRFGYVDHHGEAARRDEAACKECHLDLAFCTNCHFRRDTMGTGYHPLGYRTLHGLGVRVDTLDCGRCHNQIYCETCHARTRFQ</sequence>
<reference evidence="2" key="1">
    <citation type="submission" date="2023-03" db="EMBL/GenBank/DDBJ databases">
        <authorList>
            <person name="Pearce D."/>
        </authorList>
    </citation>
    <scope>NUCLEOTIDE SEQUENCE</scope>
    <source>
        <strain evidence="2">Mc</strain>
    </source>
</reference>
<organism evidence="2 3">
    <name type="scientific">Methylococcus capsulatus</name>
    <dbReference type="NCBI Taxonomy" id="414"/>
    <lineage>
        <taxon>Bacteria</taxon>
        <taxon>Pseudomonadati</taxon>
        <taxon>Pseudomonadota</taxon>
        <taxon>Gammaproteobacteria</taxon>
        <taxon>Methylococcales</taxon>
        <taxon>Methylococcaceae</taxon>
        <taxon>Methylococcus</taxon>
    </lineage>
</organism>
<dbReference type="InterPro" id="IPR036280">
    <property type="entry name" value="Multihaem_cyt_sf"/>
</dbReference>
<dbReference type="SUPFAM" id="SSF48695">
    <property type="entry name" value="Multiheme cytochromes"/>
    <property type="match status" value="1"/>
</dbReference>
<proteinExistence type="predicted"/>
<gene>
    <name evidence="2" type="ORF">MCNOR_0939</name>
</gene>
<feature type="chain" id="PRO_5041261996" description="Cytochrome c7-like domain-containing protein" evidence="1">
    <location>
        <begin position="22"/>
        <end position="204"/>
    </location>
</feature>
<evidence type="ECO:0000313" key="2">
    <source>
        <dbReference type="EMBL" id="CAI8766729.1"/>
    </source>
</evidence>
<name>A0AA35UGS1_METCP</name>
<evidence type="ECO:0008006" key="4">
    <source>
        <dbReference type="Google" id="ProtNLM"/>
    </source>
</evidence>
<dbReference type="AlphaFoldDB" id="A0AA35UGS1"/>
<accession>A0AA35UGS1</accession>